<dbReference type="OMA" id="NKVDPQQ"/>
<evidence type="ECO:0000313" key="1">
    <source>
        <dbReference type="EMBL" id="ABO99090.1"/>
    </source>
</evidence>
<keyword evidence="2" id="KW-1185">Reference proteome</keyword>
<name>A4S5M4_OSTLU</name>
<dbReference type="eggNOG" id="ENOG502QR55">
    <property type="taxonomic scope" value="Eukaryota"/>
</dbReference>
<organism evidence="1 2">
    <name type="scientific">Ostreococcus lucimarinus (strain CCE9901)</name>
    <dbReference type="NCBI Taxonomy" id="436017"/>
    <lineage>
        <taxon>Eukaryota</taxon>
        <taxon>Viridiplantae</taxon>
        <taxon>Chlorophyta</taxon>
        <taxon>Mamiellophyceae</taxon>
        <taxon>Mamiellales</taxon>
        <taxon>Bathycoccaceae</taxon>
        <taxon>Ostreococcus</taxon>
    </lineage>
</organism>
<dbReference type="EMBL" id="CP000592">
    <property type="protein sequence ID" value="ABO99090.1"/>
    <property type="molecule type" value="Genomic_DNA"/>
</dbReference>
<dbReference type="PANTHER" id="PTHR21521:SF0">
    <property type="entry name" value="AMUN, ISOFORM A"/>
    <property type="match status" value="1"/>
</dbReference>
<accession>A4S5M4</accession>
<sequence length="230" mass="25452">MPPIAHEGAIKLWNGGDREQWRAHAAAYDERLRALNLGERLSKLDAFVRKELPKTIAQRRATSATSDDWGYIKKDEYVRVVEWKLARGKTRPGLMKYAQALSERDVESASREAYRLAHASEGGKRNSKGKIVDAMAPFIALKGCGPATASILMAVGDERFPFFSDEALAVVVGNGGNDRYSAARYHEFMKALHRKCDDLGADDLTPAKLESALWSAAALTMPKKMAKTKQ</sequence>
<dbReference type="Proteomes" id="UP000001568">
    <property type="component" value="Chromosome 12"/>
</dbReference>
<dbReference type="GeneID" id="5004634"/>
<dbReference type="HOGENOM" id="CLU_048127_3_1_1"/>
<proteinExistence type="predicted"/>
<dbReference type="AlphaFoldDB" id="A4S5M4"/>
<dbReference type="OrthoDB" id="549925at2759"/>
<dbReference type="STRING" id="436017.A4S5M4"/>
<reference evidence="1 2" key="1">
    <citation type="journal article" date="2007" name="Proc. Natl. Acad. Sci. U.S.A.">
        <title>The tiny eukaryote Ostreococcus provides genomic insights into the paradox of plankton speciation.</title>
        <authorList>
            <person name="Palenik B."/>
            <person name="Grimwood J."/>
            <person name="Aerts A."/>
            <person name="Rouze P."/>
            <person name="Salamov A."/>
            <person name="Putnam N."/>
            <person name="Dupont C."/>
            <person name="Jorgensen R."/>
            <person name="Derelle E."/>
            <person name="Rombauts S."/>
            <person name="Zhou K."/>
            <person name="Otillar R."/>
            <person name="Merchant S.S."/>
            <person name="Podell S."/>
            <person name="Gaasterland T."/>
            <person name="Napoli C."/>
            <person name="Gendler K."/>
            <person name="Manuell A."/>
            <person name="Tai V."/>
            <person name="Vallon O."/>
            <person name="Piganeau G."/>
            <person name="Jancek S."/>
            <person name="Heijde M."/>
            <person name="Jabbari K."/>
            <person name="Bowler C."/>
            <person name="Lohr M."/>
            <person name="Robbens S."/>
            <person name="Werner G."/>
            <person name="Dubchak I."/>
            <person name="Pazour G.J."/>
            <person name="Ren Q."/>
            <person name="Paulsen I."/>
            <person name="Delwiche C."/>
            <person name="Schmutz J."/>
            <person name="Rokhsar D."/>
            <person name="Van de Peer Y."/>
            <person name="Moreau H."/>
            <person name="Grigoriev I.V."/>
        </authorList>
    </citation>
    <scope>NUCLEOTIDE SEQUENCE [LARGE SCALE GENOMIC DNA]</scope>
    <source>
        <strain evidence="1 2">CCE9901</strain>
    </source>
</reference>
<evidence type="ECO:0000313" key="2">
    <source>
        <dbReference type="Proteomes" id="UP000001568"/>
    </source>
</evidence>
<protein>
    <submittedName>
        <fullName evidence="1">Uncharacterized protein</fullName>
    </submittedName>
</protein>
<dbReference type="KEGG" id="olu:OSTLU_26816"/>
<dbReference type="RefSeq" id="XP_001420797.1">
    <property type="nucleotide sequence ID" value="XM_001420760.1"/>
</dbReference>
<dbReference type="PANTHER" id="PTHR21521">
    <property type="entry name" value="AMUN, ISOFORM A"/>
    <property type="match status" value="1"/>
</dbReference>
<dbReference type="Gramene" id="ABO99090">
    <property type="protein sequence ID" value="ABO99090"/>
    <property type="gene ID" value="OSTLU_26816"/>
</dbReference>
<gene>
    <name evidence="1" type="ORF">OSTLU_26816</name>
</gene>